<evidence type="ECO:0000259" key="1">
    <source>
        <dbReference type="SMART" id="SM00256"/>
    </source>
</evidence>
<feature type="domain" description="F-box" evidence="1">
    <location>
        <begin position="42"/>
        <end position="82"/>
    </location>
</feature>
<organism evidence="2 3">
    <name type="scientific">Miscanthus lutarioriparius</name>
    <dbReference type="NCBI Taxonomy" id="422564"/>
    <lineage>
        <taxon>Eukaryota</taxon>
        <taxon>Viridiplantae</taxon>
        <taxon>Streptophyta</taxon>
        <taxon>Embryophyta</taxon>
        <taxon>Tracheophyta</taxon>
        <taxon>Spermatophyta</taxon>
        <taxon>Magnoliopsida</taxon>
        <taxon>Liliopsida</taxon>
        <taxon>Poales</taxon>
        <taxon>Poaceae</taxon>
        <taxon>PACMAD clade</taxon>
        <taxon>Panicoideae</taxon>
        <taxon>Andropogonodae</taxon>
        <taxon>Andropogoneae</taxon>
        <taxon>Saccharinae</taxon>
        <taxon>Miscanthus</taxon>
    </lineage>
</organism>
<dbReference type="PANTHER" id="PTHR35546">
    <property type="entry name" value="F-BOX PROTEIN INTERACTION DOMAIN PROTEIN-RELATED"/>
    <property type="match status" value="1"/>
</dbReference>
<dbReference type="SMART" id="SM00256">
    <property type="entry name" value="FBOX"/>
    <property type="match status" value="1"/>
</dbReference>
<evidence type="ECO:0000313" key="3">
    <source>
        <dbReference type="Proteomes" id="UP000604825"/>
    </source>
</evidence>
<dbReference type="SUPFAM" id="SSF81383">
    <property type="entry name" value="F-box domain"/>
    <property type="match status" value="1"/>
</dbReference>
<dbReference type="CDD" id="cd22157">
    <property type="entry name" value="F-box_AtFBW1-like"/>
    <property type="match status" value="1"/>
</dbReference>
<dbReference type="OrthoDB" id="605328at2759"/>
<dbReference type="Gene3D" id="1.20.1280.50">
    <property type="match status" value="1"/>
</dbReference>
<dbReference type="EMBL" id="CAJGYO010000005">
    <property type="protein sequence ID" value="CAD6231263.1"/>
    <property type="molecule type" value="Genomic_DNA"/>
</dbReference>
<dbReference type="InterPro" id="IPR036047">
    <property type="entry name" value="F-box-like_dom_sf"/>
</dbReference>
<dbReference type="Proteomes" id="UP000604825">
    <property type="component" value="Unassembled WGS sequence"/>
</dbReference>
<sequence>MASVAARCGAASAGTAFLEQIWIPTTQWDGGQFKKEHSVVSLTDDLLLEILSRVPYKSLCRPKCVSKSWLALCSDPIVRKKAPQTLSGFFFQSYTEPTFNPSDLHHHFTNLSGRGQPMVDPSLNFLFSANYVEVRFVHCCNGLLLCCCKESSDGECYRVVFNPATEKWTVLPKTEARLGRYAMHLGFDPTVSSHFTVFLLSKFTRGMQNNVDEEEIDHWHHQVRAVEIYSSQTGRWTYHQSQWGEKSIEIFSSSVFYNGALHVTTLDSSGNTVDTEGKIWRTIPMLYYSRFIGMSQGLLYNSQLSIWVLKDYGGKEWSLKQAINSVESFGTHNIFFEDGVPPDVIAIHPECSLVFMILGPRRNIVSYNIDNRKVHDICNLADQSVFPYLSYIPCFAEWFSDGHQKMQHLYAFMHG</sequence>
<dbReference type="Pfam" id="PF00646">
    <property type="entry name" value="F-box"/>
    <property type="match status" value="1"/>
</dbReference>
<name>A0A811P2D0_9POAL</name>
<proteinExistence type="predicted"/>
<gene>
    <name evidence="2" type="ORF">NCGR_LOCUS21376</name>
</gene>
<dbReference type="InterPro" id="IPR006527">
    <property type="entry name" value="F-box-assoc_dom_typ1"/>
</dbReference>
<dbReference type="InterPro" id="IPR001810">
    <property type="entry name" value="F-box_dom"/>
</dbReference>
<keyword evidence="3" id="KW-1185">Reference proteome</keyword>
<dbReference type="AlphaFoldDB" id="A0A811P2D0"/>
<protein>
    <recommendedName>
        <fullName evidence="1">F-box domain-containing protein</fullName>
    </recommendedName>
</protein>
<accession>A0A811P2D0</accession>
<evidence type="ECO:0000313" key="2">
    <source>
        <dbReference type="EMBL" id="CAD6231263.1"/>
    </source>
</evidence>
<reference evidence="2" key="1">
    <citation type="submission" date="2020-10" db="EMBL/GenBank/DDBJ databases">
        <authorList>
            <person name="Han B."/>
            <person name="Lu T."/>
            <person name="Zhao Q."/>
            <person name="Huang X."/>
            <person name="Zhao Y."/>
        </authorList>
    </citation>
    <scope>NUCLEOTIDE SEQUENCE</scope>
</reference>
<comment type="caution">
    <text evidence="2">The sequence shown here is derived from an EMBL/GenBank/DDBJ whole genome shotgun (WGS) entry which is preliminary data.</text>
</comment>
<dbReference type="PANTHER" id="PTHR35546:SF80">
    <property type="entry name" value="F-BOX DOMAIN CONTAINING PROTEIN EXPRESSED"/>
    <property type="match status" value="1"/>
</dbReference>
<dbReference type="Pfam" id="PF07734">
    <property type="entry name" value="FBA_1"/>
    <property type="match status" value="1"/>
</dbReference>
<dbReference type="InterPro" id="IPR055290">
    <property type="entry name" value="At3g26010-like"/>
</dbReference>